<name>A0A0A9BS94_ARUDO</name>
<evidence type="ECO:0000313" key="1">
    <source>
        <dbReference type="EMBL" id="JAD65053.1"/>
    </source>
</evidence>
<protein>
    <submittedName>
        <fullName evidence="1">Uncharacterized protein</fullName>
    </submittedName>
</protein>
<dbReference type="AlphaFoldDB" id="A0A0A9BS94"/>
<dbReference type="EMBL" id="GBRH01232842">
    <property type="protein sequence ID" value="JAD65053.1"/>
    <property type="molecule type" value="Transcribed_RNA"/>
</dbReference>
<proteinExistence type="predicted"/>
<sequence>MWKAVRRNNVLVSEMIRAQETV</sequence>
<accession>A0A0A9BS94</accession>
<organism evidence="1">
    <name type="scientific">Arundo donax</name>
    <name type="common">Giant reed</name>
    <name type="synonym">Donax arundinaceus</name>
    <dbReference type="NCBI Taxonomy" id="35708"/>
    <lineage>
        <taxon>Eukaryota</taxon>
        <taxon>Viridiplantae</taxon>
        <taxon>Streptophyta</taxon>
        <taxon>Embryophyta</taxon>
        <taxon>Tracheophyta</taxon>
        <taxon>Spermatophyta</taxon>
        <taxon>Magnoliopsida</taxon>
        <taxon>Liliopsida</taxon>
        <taxon>Poales</taxon>
        <taxon>Poaceae</taxon>
        <taxon>PACMAD clade</taxon>
        <taxon>Arundinoideae</taxon>
        <taxon>Arundineae</taxon>
        <taxon>Arundo</taxon>
    </lineage>
</organism>
<reference evidence="1" key="1">
    <citation type="submission" date="2014-09" db="EMBL/GenBank/DDBJ databases">
        <authorList>
            <person name="Magalhaes I.L.F."/>
            <person name="Oliveira U."/>
            <person name="Santos F.R."/>
            <person name="Vidigal T.H.D.A."/>
            <person name="Brescovit A.D."/>
            <person name="Santos A.J."/>
        </authorList>
    </citation>
    <scope>NUCLEOTIDE SEQUENCE</scope>
    <source>
        <tissue evidence="1">Shoot tissue taken approximately 20 cm above the soil surface</tissue>
    </source>
</reference>
<reference evidence="1" key="2">
    <citation type="journal article" date="2015" name="Data Brief">
        <title>Shoot transcriptome of the giant reed, Arundo donax.</title>
        <authorList>
            <person name="Barrero R.A."/>
            <person name="Guerrero F.D."/>
            <person name="Moolhuijzen P."/>
            <person name="Goolsby J.A."/>
            <person name="Tidwell J."/>
            <person name="Bellgard S.E."/>
            <person name="Bellgard M.I."/>
        </authorList>
    </citation>
    <scope>NUCLEOTIDE SEQUENCE</scope>
    <source>
        <tissue evidence="1">Shoot tissue taken approximately 20 cm above the soil surface</tissue>
    </source>
</reference>